<accession>A0A7W4YZU8</accession>
<name>A0A7W4YZU8_9ACTN</name>
<keyword evidence="1" id="KW-0472">Membrane</keyword>
<reference evidence="2 3" key="1">
    <citation type="submission" date="2020-08" db="EMBL/GenBank/DDBJ databases">
        <title>Sequencing the genomes of 1000 actinobacteria strains.</title>
        <authorList>
            <person name="Klenk H.-P."/>
        </authorList>
    </citation>
    <scope>NUCLEOTIDE SEQUENCE [LARGE SCALE GENOMIC DNA]</scope>
    <source>
        <strain evidence="2 3">DSM 105498</strain>
    </source>
</reference>
<dbReference type="EMBL" id="JACHWR010000001">
    <property type="protein sequence ID" value="MBB3041133.1"/>
    <property type="molecule type" value="Genomic_DNA"/>
</dbReference>
<gene>
    <name evidence="2" type="ORF">FHU40_000934</name>
</gene>
<keyword evidence="3" id="KW-1185">Reference proteome</keyword>
<feature type="transmembrane region" description="Helical" evidence="1">
    <location>
        <begin position="50"/>
        <end position="67"/>
    </location>
</feature>
<feature type="transmembrane region" description="Helical" evidence="1">
    <location>
        <begin position="108"/>
        <end position="128"/>
    </location>
</feature>
<sequence length="215" mass="21882">MAPRGREGRRQLTAPAARARLRLPLLLGCGVALGVLSAQGADLPGALRALPDLGTPWLVLAFVAGRGARDVRRAGLTAIAAVEAGLVTYYVWQATLGAGGSMLSDYGAPVWLVGGALLGGILGGAGWLGEHSESSTTRVLAWGLLAGVPIAEIPHARASGVDYRDLVVAGLVATSLVLVAWATARGRVSPSVLVPVATGLGLLGYGVHEALLAFR</sequence>
<keyword evidence="1" id="KW-1133">Transmembrane helix</keyword>
<dbReference type="Proteomes" id="UP000589626">
    <property type="component" value="Unassembled WGS sequence"/>
</dbReference>
<feature type="transmembrane region" description="Helical" evidence="1">
    <location>
        <begin position="196"/>
        <end position="214"/>
    </location>
</feature>
<evidence type="ECO:0000313" key="2">
    <source>
        <dbReference type="EMBL" id="MBB3041133.1"/>
    </source>
</evidence>
<evidence type="ECO:0000313" key="3">
    <source>
        <dbReference type="Proteomes" id="UP000589626"/>
    </source>
</evidence>
<evidence type="ECO:0000256" key="1">
    <source>
        <dbReference type="SAM" id="Phobius"/>
    </source>
</evidence>
<feature type="transmembrane region" description="Helical" evidence="1">
    <location>
        <begin position="74"/>
        <end position="92"/>
    </location>
</feature>
<dbReference type="RefSeq" id="WP_183591068.1">
    <property type="nucleotide sequence ID" value="NZ_JACHWR010000001.1"/>
</dbReference>
<protein>
    <submittedName>
        <fullName evidence="2">Uncharacterized protein</fullName>
    </submittedName>
</protein>
<comment type="caution">
    <text evidence="2">The sequence shown here is derived from an EMBL/GenBank/DDBJ whole genome shotgun (WGS) entry which is preliminary data.</text>
</comment>
<dbReference type="AlphaFoldDB" id="A0A7W4YZU8"/>
<proteinExistence type="predicted"/>
<feature type="transmembrane region" description="Helical" evidence="1">
    <location>
        <begin position="166"/>
        <end position="184"/>
    </location>
</feature>
<keyword evidence="1" id="KW-0812">Transmembrane</keyword>
<organism evidence="2 3">
    <name type="scientific">Nocardioides soli</name>
    <dbReference type="NCBI Taxonomy" id="1036020"/>
    <lineage>
        <taxon>Bacteria</taxon>
        <taxon>Bacillati</taxon>
        <taxon>Actinomycetota</taxon>
        <taxon>Actinomycetes</taxon>
        <taxon>Propionibacteriales</taxon>
        <taxon>Nocardioidaceae</taxon>
        <taxon>Nocardioides</taxon>
    </lineage>
</organism>